<name>K8E9S6_9CHLO</name>
<dbReference type="PANTHER" id="PTHR38585">
    <property type="entry name" value="TRANSMEMBRANE PROTEIN"/>
    <property type="match status" value="1"/>
</dbReference>
<dbReference type="STRING" id="41875.K8E9S6"/>
<dbReference type="Proteomes" id="UP000198341">
    <property type="component" value="Chromosome 1"/>
</dbReference>
<evidence type="ECO:0000313" key="1">
    <source>
        <dbReference type="EMBL" id="CCO14532.1"/>
    </source>
</evidence>
<sequence>MSLPWTSSRGKSNSFERFIANKFPDFEHWKTHFSFETHALPLAIGSACSAISMSVSMNAFQRVALIARISSASNFGPVLGLGSTMMASVCAGQAMLFASDFSLSRGGGKVHNTTSSGSFVSAGLNQISGSNSSPHISYSGSSNSTWRRTKRRKTGTLETAWDEDETVFDAALGSVLFFFASRGSFSKAMPSDVAEIGANAVKSIKANGSNYASEPQKAVLRTFMRKYGCHHCGKKSLKVIGDHMPPNKVAFGSAANAAASRGANVSMYQKFMNFIRFVPKQRFWPQCESCALLQSVAVRDNVRKLITHSGHAKIALGIGFLIGLRHFYPLKDDSSSVENMGRPGPKSKKLKVL</sequence>
<gene>
    <name evidence="1" type="ORF">Bathy01g00060</name>
</gene>
<dbReference type="eggNOG" id="ENOG502S73D">
    <property type="taxonomic scope" value="Eukaryota"/>
</dbReference>
<evidence type="ECO:0000313" key="2">
    <source>
        <dbReference type="Proteomes" id="UP000198341"/>
    </source>
</evidence>
<dbReference type="OrthoDB" id="70850at2759"/>
<dbReference type="GeneID" id="19017742"/>
<dbReference type="KEGG" id="bpg:Bathy01g00060"/>
<dbReference type="RefSeq" id="XP_007515653.1">
    <property type="nucleotide sequence ID" value="XM_007515591.1"/>
</dbReference>
<dbReference type="PANTHER" id="PTHR38585:SF1">
    <property type="entry name" value="TRANSMEMBRANE PROTEIN"/>
    <property type="match status" value="1"/>
</dbReference>
<dbReference type="EMBL" id="FO082278">
    <property type="protein sequence ID" value="CCO14532.1"/>
    <property type="molecule type" value="Genomic_DNA"/>
</dbReference>
<dbReference type="AlphaFoldDB" id="K8E9S6"/>
<organism evidence="1 2">
    <name type="scientific">Bathycoccus prasinos</name>
    <dbReference type="NCBI Taxonomy" id="41875"/>
    <lineage>
        <taxon>Eukaryota</taxon>
        <taxon>Viridiplantae</taxon>
        <taxon>Chlorophyta</taxon>
        <taxon>Mamiellophyceae</taxon>
        <taxon>Mamiellales</taxon>
        <taxon>Bathycoccaceae</taxon>
        <taxon>Bathycoccus</taxon>
    </lineage>
</organism>
<reference evidence="1 2" key="1">
    <citation type="submission" date="2011-10" db="EMBL/GenBank/DDBJ databases">
        <authorList>
            <person name="Genoscope - CEA"/>
        </authorList>
    </citation>
    <scope>NUCLEOTIDE SEQUENCE [LARGE SCALE GENOMIC DNA]</scope>
    <source>
        <strain evidence="1 2">RCC 1105</strain>
    </source>
</reference>
<accession>K8E9S6</accession>
<proteinExistence type="predicted"/>
<keyword evidence="2" id="KW-1185">Reference proteome</keyword>
<protein>
    <submittedName>
        <fullName evidence="1">Uncharacterized protein</fullName>
    </submittedName>
</protein>